<dbReference type="EMBL" id="KJ028219">
    <property type="protein sequence ID" value="AHJ86339.1"/>
    <property type="molecule type" value="Genomic_DNA"/>
</dbReference>
<organism evidence="3 4">
    <name type="scientific">Mycobacterium phage 32HC</name>
    <dbReference type="NCBI Taxonomy" id="1445729"/>
    <lineage>
        <taxon>Viruses</taxon>
        <taxon>Duplodnaviria</taxon>
        <taxon>Heunggongvirae</taxon>
        <taxon>Uroviricota</taxon>
        <taxon>Caudoviricetes</taxon>
        <taxon>Trigintaduovirus</taxon>
        <taxon>Trigintaduovirus 32HC</taxon>
    </lineage>
</organism>
<feature type="transmembrane region" description="Helical" evidence="2">
    <location>
        <begin position="34"/>
        <end position="56"/>
    </location>
</feature>
<gene>
    <name evidence="3" type="ORF">32HC_61</name>
</gene>
<keyword evidence="2" id="KW-1133">Transmembrane helix</keyword>
<proteinExistence type="predicted"/>
<dbReference type="Proteomes" id="UP000201080">
    <property type="component" value="Segment"/>
</dbReference>
<sequence length="103" mass="10989">MREAKTRIGATLALVLIGLGAAVAAAFTRPGGWLVLLAYVVGAACAWLLVTALFAYAQLRQAVRLREALIRKRQTAELARFLQQRNAAGATPAAPPTNESDEE</sequence>
<feature type="region of interest" description="Disordered" evidence="1">
    <location>
        <begin position="84"/>
        <end position="103"/>
    </location>
</feature>
<dbReference type="KEGG" id="vg:18506024"/>
<evidence type="ECO:0000313" key="3">
    <source>
        <dbReference type="EMBL" id="AHJ86339.1"/>
    </source>
</evidence>
<name>W8E8U8_9CAUD</name>
<keyword evidence="4" id="KW-1185">Reference proteome</keyword>
<protein>
    <submittedName>
        <fullName evidence="3">Uncharacterized protein</fullName>
    </submittedName>
</protein>
<keyword evidence="2" id="KW-0812">Transmembrane</keyword>
<keyword evidence="2" id="KW-0472">Membrane</keyword>
<evidence type="ECO:0000256" key="2">
    <source>
        <dbReference type="SAM" id="Phobius"/>
    </source>
</evidence>
<evidence type="ECO:0000256" key="1">
    <source>
        <dbReference type="SAM" id="MobiDB-lite"/>
    </source>
</evidence>
<evidence type="ECO:0000313" key="4">
    <source>
        <dbReference type="Proteomes" id="UP000201080"/>
    </source>
</evidence>
<reference evidence="3 4" key="1">
    <citation type="journal article" date="2014" name="Genome Announc.">
        <title>Complete genome sequences of nine mycobacteriophages.</title>
        <authorList>
            <person name="Franceschelli J.J."/>
            <person name="Suarez C.A."/>
            <person name="Teran L."/>
            <person name="Raya R.R."/>
            <person name="Morbidoni H.R."/>
        </authorList>
    </citation>
    <scope>NUCLEOTIDE SEQUENCE [LARGE SCALE GENOMIC DNA]</scope>
</reference>
<accession>W8E8U8</accession>
<dbReference type="RefSeq" id="YP_009009532.1">
    <property type="nucleotide sequence ID" value="NC_023602.1"/>
</dbReference>